<dbReference type="Proteomes" id="UP000006039">
    <property type="component" value="Unassembled WGS sequence"/>
</dbReference>
<reference evidence="5" key="1">
    <citation type="submission" date="2010-07" db="EMBL/GenBank/DDBJ databases">
        <title>The genome sequence of Gaeumannomyces graminis var. tritici strain R3-111a-1.</title>
        <authorList>
            <consortium name="The Broad Institute Genome Sequencing Platform"/>
            <person name="Ma L.-J."/>
            <person name="Dead R."/>
            <person name="Young S."/>
            <person name="Zeng Q."/>
            <person name="Koehrsen M."/>
            <person name="Alvarado L."/>
            <person name="Berlin A."/>
            <person name="Chapman S.B."/>
            <person name="Chen Z."/>
            <person name="Freedman E."/>
            <person name="Gellesch M."/>
            <person name="Goldberg J."/>
            <person name="Griggs A."/>
            <person name="Gujja S."/>
            <person name="Heilman E.R."/>
            <person name="Heiman D."/>
            <person name="Hepburn T."/>
            <person name="Howarth C."/>
            <person name="Jen D."/>
            <person name="Larson L."/>
            <person name="Mehta T."/>
            <person name="Neiman D."/>
            <person name="Pearson M."/>
            <person name="Roberts A."/>
            <person name="Saif S."/>
            <person name="Shea T."/>
            <person name="Shenoy N."/>
            <person name="Sisk P."/>
            <person name="Stolte C."/>
            <person name="Sykes S."/>
            <person name="Walk T."/>
            <person name="White J."/>
            <person name="Yandava C."/>
            <person name="Haas B."/>
            <person name="Nusbaum C."/>
            <person name="Birren B."/>
        </authorList>
    </citation>
    <scope>NUCLEOTIDE SEQUENCE [LARGE SCALE GENOMIC DNA]</scope>
    <source>
        <strain evidence="5">R3-111a-1</strain>
    </source>
</reference>
<dbReference type="eggNOG" id="KOG4178">
    <property type="taxonomic scope" value="Eukaryota"/>
</dbReference>
<accession>J3P6G3</accession>
<sequence length="336" mass="36014">MAFQNVTQAASIAADGVDVFFRTAGDPQNPAMVLLHGFPTSSHMFRNLIPLLALNFYVVAPDLPAFGFTKIPAGRNYAFTFDALANTFAAFLDAMQISRYAVYVFDYGAPVAMRVAAARPDSVAAIITQNGNAYEEGLDDAGWAGFRAYWASNSTADRDALRPLLTLESTQMQYSAGFPFPEAVQREAAILDQALLDAGDKEVQLDLFFDYRKNVELYPSFQQYFRDSGVPILAAWGNKDPFFTVPGAQAYGRDARVFQLELLDAGHFALETNEVRVAELINGFVTSNNVFGNAAGAAAGANTPAAVPAAPGTIAPGTVIPGVGTVQEITRIVIGA</sequence>
<protein>
    <recommendedName>
        <fullName evidence="2">AB hydrolase-1 domain-containing protein</fullName>
    </recommendedName>
</protein>
<dbReference type="PANTHER" id="PTHR42977:SF3">
    <property type="entry name" value="AB HYDROLASE-1 DOMAIN-CONTAINING PROTEIN"/>
    <property type="match status" value="1"/>
</dbReference>
<dbReference type="FunCoup" id="J3P6G3">
    <property type="interactions" value="773"/>
</dbReference>
<reference evidence="3" key="3">
    <citation type="submission" date="2010-09" db="EMBL/GenBank/DDBJ databases">
        <title>Annotation of Gaeumannomyces graminis var. tritici R3-111a-1.</title>
        <authorList>
            <consortium name="The Broad Institute Genome Sequencing Platform"/>
            <person name="Ma L.-J."/>
            <person name="Dead R."/>
            <person name="Young S.K."/>
            <person name="Zeng Q."/>
            <person name="Gargeya S."/>
            <person name="Fitzgerald M."/>
            <person name="Haas B."/>
            <person name="Abouelleil A."/>
            <person name="Alvarado L."/>
            <person name="Arachchi H.M."/>
            <person name="Berlin A."/>
            <person name="Brown A."/>
            <person name="Chapman S.B."/>
            <person name="Chen Z."/>
            <person name="Dunbar C."/>
            <person name="Freedman E."/>
            <person name="Gearin G."/>
            <person name="Gellesch M."/>
            <person name="Goldberg J."/>
            <person name="Griggs A."/>
            <person name="Gujja S."/>
            <person name="Heiman D."/>
            <person name="Howarth C."/>
            <person name="Larson L."/>
            <person name="Lui A."/>
            <person name="MacDonald P.J.P."/>
            <person name="Mehta T."/>
            <person name="Montmayeur A."/>
            <person name="Murphy C."/>
            <person name="Neiman D."/>
            <person name="Pearson M."/>
            <person name="Priest M."/>
            <person name="Roberts A."/>
            <person name="Saif S."/>
            <person name="Shea T."/>
            <person name="Shenoy N."/>
            <person name="Sisk P."/>
            <person name="Stolte C."/>
            <person name="Sykes S."/>
            <person name="Yandava C."/>
            <person name="Wortman J."/>
            <person name="Nusbaum C."/>
            <person name="Birren B."/>
        </authorList>
    </citation>
    <scope>NUCLEOTIDE SEQUENCE</scope>
    <source>
        <strain evidence="3">R3-111a-1</strain>
    </source>
</reference>
<evidence type="ECO:0000313" key="5">
    <source>
        <dbReference type="Proteomes" id="UP000006039"/>
    </source>
</evidence>
<feature type="domain" description="AB hydrolase-1" evidence="2">
    <location>
        <begin position="30"/>
        <end position="273"/>
    </location>
</feature>
<evidence type="ECO:0000259" key="2">
    <source>
        <dbReference type="Pfam" id="PF00561"/>
    </source>
</evidence>
<keyword evidence="5" id="KW-1185">Reference proteome</keyword>
<dbReference type="SUPFAM" id="SSF53474">
    <property type="entry name" value="alpha/beta-Hydrolases"/>
    <property type="match status" value="1"/>
</dbReference>
<dbReference type="InterPro" id="IPR029058">
    <property type="entry name" value="AB_hydrolase_fold"/>
</dbReference>
<gene>
    <name evidence="4" type="primary">20349561</name>
    <name evidence="3" type="ORF">GGTG_09103</name>
</gene>
<evidence type="ECO:0000256" key="1">
    <source>
        <dbReference type="ARBA" id="ARBA00022801"/>
    </source>
</evidence>
<dbReference type="GO" id="GO:0004301">
    <property type="term" value="F:epoxide hydrolase activity"/>
    <property type="evidence" value="ECO:0007669"/>
    <property type="project" value="TreeGrafter"/>
</dbReference>
<reference evidence="4" key="5">
    <citation type="submission" date="2018-04" db="UniProtKB">
        <authorList>
            <consortium name="EnsemblFungi"/>
        </authorList>
    </citation>
    <scope>IDENTIFICATION</scope>
    <source>
        <strain evidence="4">R3-111a-1</strain>
    </source>
</reference>
<dbReference type="AlphaFoldDB" id="J3P6G3"/>
<evidence type="ECO:0000313" key="4">
    <source>
        <dbReference type="EnsemblFungi" id="EJT72237"/>
    </source>
</evidence>
<dbReference type="STRING" id="644352.J3P6G3"/>
<dbReference type="Gene3D" id="3.40.50.1820">
    <property type="entry name" value="alpha/beta hydrolase"/>
    <property type="match status" value="1"/>
</dbReference>
<reference evidence="4" key="4">
    <citation type="journal article" date="2015" name="G3 (Bethesda)">
        <title>Genome sequences of three phytopathogenic species of the Magnaporthaceae family of fungi.</title>
        <authorList>
            <person name="Okagaki L.H."/>
            <person name="Nunes C.C."/>
            <person name="Sailsbery J."/>
            <person name="Clay B."/>
            <person name="Brown D."/>
            <person name="John T."/>
            <person name="Oh Y."/>
            <person name="Young N."/>
            <person name="Fitzgerald M."/>
            <person name="Haas B.J."/>
            <person name="Zeng Q."/>
            <person name="Young S."/>
            <person name="Adiconis X."/>
            <person name="Fan L."/>
            <person name="Levin J.Z."/>
            <person name="Mitchell T.K."/>
            <person name="Okubara P.A."/>
            <person name="Farman M.L."/>
            <person name="Kohn L.M."/>
            <person name="Birren B."/>
            <person name="Ma L.-J."/>
            <person name="Dean R.A."/>
        </authorList>
    </citation>
    <scope>NUCLEOTIDE SEQUENCE</scope>
    <source>
        <strain evidence="4">R3-111a-1</strain>
    </source>
</reference>
<keyword evidence="1" id="KW-0378">Hydrolase</keyword>
<dbReference type="PRINTS" id="PR00412">
    <property type="entry name" value="EPOXHYDRLASE"/>
</dbReference>
<dbReference type="VEuPathDB" id="FungiDB:GGTG_09103"/>
<dbReference type="HOGENOM" id="CLU_020336_35_0_1"/>
<dbReference type="PANTHER" id="PTHR42977">
    <property type="entry name" value="HYDROLASE-RELATED"/>
    <property type="match status" value="1"/>
</dbReference>
<dbReference type="RefSeq" id="XP_009225211.1">
    <property type="nucleotide sequence ID" value="XM_009226947.1"/>
</dbReference>
<dbReference type="EnsemblFungi" id="EJT72237">
    <property type="protein sequence ID" value="EJT72237"/>
    <property type="gene ID" value="GGTG_09103"/>
</dbReference>
<reference evidence="3" key="2">
    <citation type="submission" date="2010-07" db="EMBL/GenBank/DDBJ databases">
        <authorList>
            <consortium name="The Broad Institute Genome Sequencing Platform"/>
            <consortium name="Broad Institute Genome Sequencing Center for Infectious Disease"/>
            <person name="Ma L.-J."/>
            <person name="Dead R."/>
            <person name="Young S."/>
            <person name="Zeng Q."/>
            <person name="Koehrsen M."/>
            <person name="Alvarado L."/>
            <person name="Berlin A."/>
            <person name="Chapman S.B."/>
            <person name="Chen Z."/>
            <person name="Freedman E."/>
            <person name="Gellesch M."/>
            <person name="Goldberg J."/>
            <person name="Griggs A."/>
            <person name="Gujja S."/>
            <person name="Heilman E.R."/>
            <person name="Heiman D."/>
            <person name="Hepburn T."/>
            <person name="Howarth C."/>
            <person name="Jen D."/>
            <person name="Larson L."/>
            <person name="Mehta T."/>
            <person name="Neiman D."/>
            <person name="Pearson M."/>
            <person name="Roberts A."/>
            <person name="Saif S."/>
            <person name="Shea T."/>
            <person name="Shenoy N."/>
            <person name="Sisk P."/>
            <person name="Stolte C."/>
            <person name="Sykes S."/>
            <person name="Walk T."/>
            <person name="White J."/>
            <person name="Yandava C."/>
            <person name="Haas B."/>
            <person name="Nusbaum C."/>
            <person name="Birren B."/>
        </authorList>
    </citation>
    <scope>NUCLEOTIDE SEQUENCE</scope>
    <source>
        <strain evidence="3">R3-111a-1</strain>
    </source>
</reference>
<organism evidence="3">
    <name type="scientific">Gaeumannomyces tritici (strain R3-111a-1)</name>
    <name type="common">Wheat and barley take-all root rot fungus</name>
    <name type="synonym">Gaeumannomyces graminis var. tritici</name>
    <dbReference type="NCBI Taxonomy" id="644352"/>
    <lineage>
        <taxon>Eukaryota</taxon>
        <taxon>Fungi</taxon>
        <taxon>Dikarya</taxon>
        <taxon>Ascomycota</taxon>
        <taxon>Pezizomycotina</taxon>
        <taxon>Sordariomycetes</taxon>
        <taxon>Sordariomycetidae</taxon>
        <taxon>Magnaporthales</taxon>
        <taxon>Magnaporthaceae</taxon>
        <taxon>Gaeumannomyces</taxon>
    </lineage>
</organism>
<name>J3P6G3_GAET3</name>
<dbReference type="EMBL" id="GL385399">
    <property type="protein sequence ID" value="EJT72237.1"/>
    <property type="molecule type" value="Genomic_DNA"/>
</dbReference>
<dbReference type="InterPro" id="IPR000639">
    <property type="entry name" value="Epox_hydrolase-like"/>
</dbReference>
<dbReference type="GeneID" id="20349561"/>
<dbReference type="OrthoDB" id="6431331at2759"/>
<dbReference type="InterPro" id="IPR000073">
    <property type="entry name" value="AB_hydrolase_1"/>
</dbReference>
<dbReference type="Pfam" id="PF00561">
    <property type="entry name" value="Abhydrolase_1"/>
    <property type="match status" value="1"/>
</dbReference>
<evidence type="ECO:0000313" key="3">
    <source>
        <dbReference type="EMBL" id="EJT72237.1"/>
    </source>
</evidence>
<proteinExistence type="predicted"/>
<dbReference type="InterPro" id="IPR051340">
    <property type="entry name" value="Haloalkane_dehalogenase"/>
</dbReference>